<protein>
    <submittedName>
        <fullName evidence="1">Uncharacterized protein</fullName>
    </submittedName>
</protein>
<dbReference type="EMBL" id="CAJVCH010322244">
    <property type="protein sequence ID" value="CAG7786646.1"/>
    <property type="molecule type" value="Genomic_DNA"/>
</dbReference>
<accession>A0A8J2KBC7</accession>
<evidence type="ECO:0000313" key="1">
    <source>
        <dbReference type="EMBL" id="CAG7786646.1"/>
    </source>
</evidence>
<sequence>MREIQAAYFRDSHHYTRQRSESCAEIGGTLLNGHKYSHWGFALAETYRQEYVQPDDIQMVNDTIQVVQEAFSDYINEQTTGLIEQSLYSEIIETVTARIGFPEWVFHPSELDEFYRDLILEGQNHLTDHIKFLNWQFDKNMDLFWTGSGDLK</sequence>
<keyword evidence="2" id="KW-1185">Reference proteome</keyword>
<gene>
    <name evidence="1" type="ORF">AFUS01_LOCUS25206</name>
</gene>
<dbReference type="AlphaFoldDB" id="A0A8J2KBC7"/>
<organism evidence="1 2">
    <name type="scientific">Allacma fusca</name>
    <dbReference type="NCBI Taxonomy" id="39272"/>
    <lineage>
        <taxon>Eukaryota</taxon>
        <taxon>Metazoa</taxon>
        <taxon>Ecdysozoa</taxon>
        <taxon>Arthropoda</taxon>
        <taxon>Hexapoda</taxon>
        <taxon>Collembola</taxon>
        <taxon>Symphypleona</taxon>
        <taxon>Sminthuridae</taxon>
        <taxon>Allacma</taxon>
    </lineage>
</organism>
<evidence type="ECO:0000313" key="2">
    <source>
        <dbReference type="Proteomes" id="UP000708208"/>
    </source>
</evidence>
<proteinExistence type="predicted"/>
<name>A0A8J2KBC7_9HEXA</name>
<reference evidence="1" key="1">
    <citation type="submission" date="2021-06" db="EMBL/GenBank/DDBJ databases">
        <authorList>
            <person name="Hodson N. C."/>
            <person name="Mongue J. A."/>
            <person name="Jaron S. K."/>
        </authorList>
    </citation>
    <scope>NUCLEOTIDE SEQUENCE</scope>
</reference>
<dbReference type="Proteomes" id="UP000708208">
    <property type="component" value="Unassembled WGS sequence"/>
</dbReference>
<comment type="caution">
    <text evidence="1">The sequence shown here is derived from an EMBL/GenBank/DDBJ whole genome shotgun (WGS) entry which is preliminary data.</text>
</comment>